<protein>
    <submittedName>
        <fullName evidence="4">BamA/TamA family outer membrane protein</fullName>
    </submittedName>
</protein>
<dbReference type="Gene3D" id="2.40.160.50">
    <property type="entry name" value="membrane protein fhac: a member of the omp85/tpsb transporter family"/>
    <property type="match status" value="1"/>
</dbReference>
<dbReference type="GO" id="GO:0019867">
    <property type="term" value="C:outer membrane"/>
    <property type="evidence" value="ECO:0007669"/>
    <property type="project" value="InterPro"/>
</dbReference>
<evidence type="ECO:0000256" key="2">
    <source>
        <dbReference type="ARBA" id="ARBA00023136"/>
    </source>
</evidence>
<sequence>MRIIYTLCGLLIILLFAPRVYAQRNPEIPLTKIYTDSTLVHKSKKDTTVLSKKGTPQKDLYSVIGALFHESTPSVNDSITSKPVISVVPAIGYTLVSRLAVVLSGNVTFRTGPQSRVSTIVASTSYTQNKQFSIPVQSSIWSKNNEYNFVGDYRFYKFPQSTFGLGSSSKMRNEDPMDYNFVRFYETVLRHLGGNFYAGLGYMFDTHYNITEKGNINGGISDYARYGKTAGSIASGFAFNTFYDSRDNAINPSKGAYTSLLYRVSPSALGSSSTWTSLTVDARKYIKFPASSENILALWSYDWIILNGRPEYMDLPSISWDANSATGRGYIQGRFRGAQMVYGEAEYRFRIMANGLLSGVVFANVESFSAQQGTRLQAIQPGYGPGLRISINKLSKTNITIDYGFGTQGSRGLFIDVGEAF</sequence>
<evidence type="ECO:0000256" key="1">
    <source>
        <dbReference type="ARBA" id="ARBA00004370"/>
    </source>
</evidence>
<organism evidence="4 5">
    <name type="scientific">Mucilaginibacter corticis</name>
    <dbReference type="NCBI Taxonomy" id="2597670"/>
    <lineage>
        <taxon>Bacteria</taxon>
        <taxon>Pseudomonadati</taxon>
        <taxon>Bacteroidota</taxon>
        <taxon>Sphingobacteriia</taxon>
        <taxon>Sphingobacteriales</taxon>
        <taxon>Sphingobacteriaceae</taxon>
        <taxon>Mucilaginibacter</taxon>
    </lineage>
</organism>
<keyword evidence="5" id="KW-1185">Reference proteome</keyword>
<dbReference type="InterPro" id="IPR000184">
    <property type="entry name" value="Bac_surfAg_D15"/>
</dbReference>
<evidence type="ECO:0000259" key="3">
    <source>
        <dbReference type="Pfam" id="PF01103"/>
    </source>
</evidence>
<dbReference type="AlphaFoldDB" id="A0A556MKR6"/>
<dbReference type="Proteomes" id="UP000318733">
    <property type="component" value="Unassembled WGS sequence"/>
</dbReference>
<dbReference type="RefSeq" id="WP_144248510.1">
    <property type="nucleotide sequence ID" value="NZ_VLPK01000002.1"/>
</dbReference>
<evidence type="ECO:0000313" key="5">
    <source>
        <dbReference type="Proteomes" id="UP000318733"/>
    </source>
</evidence>
<accession>A0A556MKR6</accession>
<comment type="caution">
    <text evidence="4">The sequence shown here is derived from an EMBL/GenBank/DDBJ whole genome shotgun (WGS) entry which is preliminary data.</text>
</comment>
<name>A0A556MKR6_9SPHI</name>
<evidence type="ECO:0000313" key="4">
    <source>
        <dbReference type="EMBL" id="TSJ40472.1"/>
    </source>
</evidence>
<gene>
    <name evidence="4" type="ORF">FO440_12000</name>
</gene>
<dbReference type="EMBL" id="VLPK01000002">
    <property type="protein sequence ID" value="TSJ40472.1"/>
    <property type="molecule type" value="Genomic_DNA"/>
</dbReference>
<dbReference type="OrthoDB" id="621220at2"/>
<dbReference type="Pfam" id="PF01103">
    <property type="entry name" value="Omp85"/>
    <property type="match status" value="1"/>
</dbReference>
<reference evidence="4 5" key="1">
    <citation type="submission" date="2019-07" db="EMBL/GenBank/DDBJ databases">
        <authorList>
            <person name="Huq M.A."/>
        </authorList>
    </citation>
    <scope>NUCLEOTIDE SEQUENCE [LARGE SCALE GENOMIC DNA]</scope>
    <source>
        <strain evidence="4 5">MAH-19</strain>
    </source>
</reference>
<comment type="subcellular location">
    <subcellularLocation>
        <location evidence="1">Membrane</location>
    </subcellularLocation>
</comment>
<proteinExistence type="predicted"/>
<keyword evidence="2" id="KW-0472">Membrane</keyword>
<feature type="domain" description="Bacterial surface antigen (D15)" evidence="3">
    <location>
        <begin position="143"/>
        <end position="390"/>
    </location>
</feature>